<evidence type="ECO:0000259" key="4">
    <source>
        <dbReference type="PROSITE" id="PS50110"/>
    </source>
</evidence>
<comment type="caution">
    <text evidence="6">The sequence shown here is derived from an EMBL/GenBank/DDBJ whole genome shotgun (WGS) entry which is preliminary data.</text>
</comment>
<sequence>MKRVIGKAQLTAICCDSLTQAKQVFNQESPEQFLCAVVDYTLPDAPHGEGIQFAVDAFLPTIALTTDLDNEMRKHVLGFGVVDYIVKDSVQVFEYLQRLLHRLEINKHTGVLVVDSERRSRSALCTRLTQLNFLVYPASNPDLALQIQAETPDIKLVLVHDNLVEQSAISLIAQFRKSADATQLAIIGMTDKRSGSISARLMKNGASDFLYLPCEHEEFLCRVVQNMDYIDQIAEIQRAANSDYLTGLANRRYFFEQLTRYHARAGDVLALMDLDHFKRVNDNYGHDGGDKVLQHVANLIQQHFKQDLTARFGGEEFCLLVRDDKQQRALERLDAFRREMEAATIPYEKQTIQCTVSLGAVGFCRDEPIEQLLKSADDNLYTAKKKGRNCLVMTPPVENA</sequence>
<dbReference type="InterPro" id="IPR043128">
    <property type="entry name" value="Rev_trsase/Diguanyl_cyclase"/>
</dbReference>
<keyword evidence="7" id="KW-1185">Reference proteome</keyword>
<dbReference type="InterPro" id="IPR011006">
    <property type="entry name" value="CheY-like_superfamily"/>
</dbReference>
<protein>
    <recommendedName>
        <fullName evidence="1">diguanylate cyclase</fullName>
        <ecNumber evidence="1">2.7.7.65</ecNumber>
    </recommendedName>
</protein>
<dbReference type="InterPro" id="IPR001789">
    <property type="entry name" value="Sig_transdc_resp-reg_receiver"/>
</dbReference>
<evidence type="ECO:0000313" key="7">
    <source>
        <dbReference type="Proteomes" id="UP001520878"/>
    </source>
</evidence>
<dbReference type="GO" id="GO:0052621">
    <property type="term" value="F:diguanylate cyclase activity"/>
    <property type="evidence" value="ECO:0007669"/>
    <property type="project" value="UniProtKB-EC"/>
</dbReference>
<dbReference type="SUPFAM" id="SSF55073">
    <property type="entry name" value="Nucleotide cyclase"/>
    <property type="match status" value="1"/>
</dbReference>
<evidence type="ECO:0000313" key="6">
    <source>
        <dbReference type="EMBL" id="MCC2617606.1"/>
    </source>
</evidence>
<dbReference type="InterPro" id="IPR029787">
    <property type="entry name" value="Nucleotide_cyclase"/>
</dbReference>
<keyword evidence="6" id="KW-0548">Nucleotidyltransferase</keyword>
<dbReference type="Gene3D" id="3.30.70.270">
    <property type="match status" value="1"/>
</dbReference>
<keyword evidence="6" id="KW-0808">Transferase</keyword>
<name>A0ABS8GBK5_9ALTE</name>
<evidence type="ECO:0000256" key="2">
    <source>
        <dbReference type="ARBA" id="ARBA00034247"/>
    </source>
</evidence>
<gene>
    <name evidence="6" type="ORF">LJ739_15235</name>
</gene>
<dbReference type="EC" id="2.7.7.65" evidence="1"/>
<dbReference type="EMBL" id="JAJEWP010000005">
    <property type="protein sequence ID" value="MCC2617606.1"/>
    <property type="molecule type" value="Genomic_DNA"/>
</dbReference>
<dbReference type="Gene3D" id="3.40.50.2300">
    <property type="match status" value="1"/>
</dbReference>
<organism evidence="6 7">
    <name type="scientific">Fluctibacter halophilus</name>
    <dbReference type="NCBI Taxonomy" id="226011"/>
    <lineage>
        <taxon>Bacteria</taxon>
        <taxon>Pseudomonadati</taxon>
        <taxon>Pseudomonadota</taxon>
        <taxon>Gammaproteobacteria</taxon>
        <taxon>Alteromonadales</taxon>
        <taxon>Alteromonadaceae</taxon>
        <taxon>Fluctibacter</taxon>
    </lineage>
</organism>
<dbReference type="SMART" id="SM00267">
    <property type="entry name" value="GGDEF"/>
    <property type="match status" value="1"/>
</dbReference>
<dbReference type="PANTHER" id="PTHR45138:SF9">
    <property type="entry name" value="DIGUANYLATE CYCLASE DGCM-RELATED"/>
    <property type="match status" value="1"/>
</dbReference>
<accession>A0ABS8GBK5</accession>
<dbReference type="Pfam" id="PF00990">
    <property type="entry name" value="GGDEF"/>
    <property type="match status" value="1"/>
</dbReference>
<dbReference type="Proteomes" id="UP001520878">
    <property type="component" value="Unassembled WGS sequence"/>
</dbReference>
<dbReference type="PROSITE" id="PS50110">
    <property type="entry name" value="RESPONSE_REGULATORY"/>
    <property type="match status" value="1"/>
</dbReference>
<dbReference type="NCBIfam" id="TIGR00254">
    <property type="entry name" value="GGDEF"/>
    <property type="match status" value="1"/>
</dbReference>
<evidence type="ECO:0000256" key="3">
    <source>
        <dbReference type="PROSITE-ProRule" id="PRU00169"/>
    </source>
</evidence>
<dbReference type="RefSeq" id="WP_229161894.1">
    <property type="nucleotide sequence ID" value="NZ_JAJEWP010000005.1"/>
</dbReference>
<dbReference type="SUPFAM" id="SSF52172">
    <property type="entry name" value="CheY-like"/>
    <property type="match status" value="2"/>
</dbReference>
<dbReference type="SMART" id="SM00448">
    <property type="entry name" value="REC"/>
    <property type="match status" value="1"/>
</dbReference>
<comment type="catalytic activity">
    <reaction evidence="2">
        <text>2 GTP = 3',3'-c-di-GMP + 2 diphosphate</text>
        <dbReference type="Rhea" id="RHEA:24898"/>
        <dbReference type="ChEBI" id="CHEBI:33019"/>
        <dbReference type="ChEBI" id="CHEBI:37565"/>
        <dbReference type="ChEBI" id="CHEBI:58805"/>
        <dbReference type="EC" id="2.7.7.65"/>
    </reaction>
</comment>
<dbReference type="PANTHER" id="PTHR45138">
    <property type="entry name" value="REGULATORY COMPONENTS OF SENSORY TRANSDUCTION SYSTEM"/>
    <property type="match status" value="1"/>
</dbReference>
<feature type="domain" description="GGDEF" evidence="5">
    <location>
        <begin position="265"/>
        <end position="396"/>
    </location>
</feature>
<dbReference type="InterPro" id="IPR050469">
    <property type="entry name" value="Diguanylate_Cyclase"/>
</dbReference>
<feature type="domain" description="Response regulatory" evidence="4">
    <location>
        <begin position="110"/>
        <end position="227"/>
    </location>
</feature>
<comment type="caution">
    <text evidence="3">Lacks conserved residue(s) required for the propagation of feature annotation.</text>
</comment>
<evidence type="ECO:0000259" key="5">
    <source>
        <dbReference type="PROSITE" id="PS50887"/>
    </source>
</evidence>
<dbReference type="InterPro" id="IPR000160">
    <property type="entry name" value="GGDEF_dom"/>
</dbReference>
<proteinExistence type="predicted"/>
<reference evidence="6 7" key="1">
    <citation type="submission" date="2021-10" db="EMBL/GenBank/DDBJ databases">
        <title>Draft genome of Aestuariibacter halophilus JC2043.</title>
        <authorList>
            <person name="Emsley S.A."/>
            <person name="Pfannmuller K.M."/>
            <person name="Ushijima B."/>
            <person name="Saw J.H."/>
            <person name="Videau P."/>
        </authorList>
    </citation>
    <scope>NUCLEOTIDE SEQUENCE [LARGE SCALE GENOMIC DNA]</scope>
    <source>
        <strain evidence="6 7">JC2043</strain>
    </source>
</reference>
<evidence type="ECO:0000256" key="1">
    <source>
        <dbReference type="ARBA" id="ARBA00012528"/>
    </source>
</evidence>
<dbReference type="CDD" id="cd01949">
    <property type="entry name" value="GGDEF"/>
    <property type="match status" value="1"/>
</dbReference>
<dbReference type="PROSITE" id="PS50887">
    <property type="entry name" value="GGDEF"/>
    <property type="match status" value="1"/>
</dbReference>